<dbReference type="InterPro" id="IPR003439">
    <property type="entry name" value="ABC_transporter-like_ATP-bd"/>
</dbReference>
<dbReference type="InterPro" id="IPR017871">
    <property type="entry name" value="ABC_transporter-like_CS"/>
</dbReference>
<dbReference type="SUPFAM" id="SSF52540">
    <property type="entry name" value="P-loop containing nucleoside triphosphate hydrolases"/>
    <property type="match status" value="1"/>
</dbReference>
<dbReference type="InterPro" id="IPR027417">
    <property type="entry name" value="P-loop_NTPase"/>
</dbReference>
<keyword evidence="7" id="KW-1185">Reference proteome</keyword>
<name>A0ABU1T0U0_9ACTO</name>
<reference evidence="6 7" key="1">
    <citation type="submission" date="2023-07" db="EMBL/GenBank/DDBJ databases">
        <title>Sequencing the genomes of 1000 actinobacteria strains.</title>
        <authorList>
            <person name="Klenk H.-P."/>
        </authorList>
    </citation>
    <scope>NUCLEOTIDE SEQUENCE [LARGE SCALE GENOMIC DNA]</scope>
    <source>
        <strain evidence="6 7">DSM 15539</strain>
    </source>
</reference>
<keyword evidence="4 6" id="KW-0067">ATP-binding</keyword>
<feature type="domain" description="ABC transporter" evidence="5">
    <location>
        <begin position="11"/>
        <end position="238"/>
    </location>
</feature>
<gene>
    <name evidence="6" type="ORF">J2S36_000530</name>
</gene>
<dbReference type="SMART" id="SM00382">
    <property type="entry name" value="AAA"/>
    <property type="match status" value="1"/>
</dbReference>
<comment type="similarity">
    <text evidence="1">Belongs to the ABC transporter superfamily.</text>
</comment>
<evidence type="ECO:0000313" key="7">
    <source>
        <dbReference type="Proteomes" id="UP001266099"/>
    </source>
</evidence>
<dbReference type="PROSITE" id="PS00211">
    <property type="entry name" value="ABC_TRANSPORTER_1"/>
    <property type="match status" value="1"/>
</dbReference>
<dbReference type="RefSeq" id="WP_309955247.1">
    <property type="nucleotide sequence ID" value="NZ_JAVDUJ010000001.1"/>
</dbReference>
<evidence type="ECO:0000256" key="3">
    <source>
        <dbReference type="ARBA" id="ARBA00022741"/>
    </source>
</evidence>
<organism evidence="6 7">
    <name type="scientific">Arcanobacterium hippocoleae</name>
    <dbReference type="NCBI Taxonomy" id="149017"/>
    <lineage>
        <taxon>Bacteria</taxon>
        <taxon>Bacillati</taxon>
        <taxon>Actinomycetota</taxon>
        <taxon>Actinomycetes</taxon>
        <taxon>Actinomycetales</taxon>
        <taxon>Actinomycetaceae</taxon>
        <taxon>Arcanobacterium</taxon>
    </lineage>
</organism>
<accession>A0ABU1T0U0</accession>
<keyword evidence="2" id="KW-0813">Transport</keyword>
<keyword evidence="6" id="KW-0378">Hydrolase</keyword>
<proteinExistence type="inferred from homology"/>
<evidence type="ECO:0000256" key="4">
    <source>
        <dbReference type="ARBA" id="ARBA00022840"/>
    </source>
</evidence>
<evidence type="ECO:0000256" key="2">
    <source>
        <dbReference type="ARBA" id="ARBA00022448"/>
    </source>
</evidence>
<dbReference type="PROSITE" id="PS50893">
    <property type="entry name" value="ABC_TRANSPORTER_2"/>
    <property type="match status" value="1"/>
</dbReference>
<sequence length="241" mass="26340">MLSDTPSQPLLQAHDVCVAIDSTEILHRLNFSVQSGEFLAIRGSNGSGKTTLLRTILNILPVSAGRLELFGKNAAKLNSQDWQKIGYAPQHVTATSIMPATALETVASGLLSGNHLWKPRNWKARAMLALEKVGLERRANESLQTFSGGQQQRVLIARAMVKQPQLLILDEPFSGIDSSSRNEIVGLLAKMHEDHTTVITVLHDTYELAPFIDTTIFLDQGRIEKIMHPGCKSVAAPSNPT</sequence>
<evidence type="ECO:0000256" key="1">
    <source>
        <dbReference type="ARBA" id="ARBA00005417"/>
    </source>
</evidence>
<comment type="caution">
    <text evidence="6">The sequence shown here is derived from an EMBL/GenBank/DDBJ whole genome shotgun (WGS) entry which is preliminary data.</text>
</comment>
<dbReference type="InterPro" id="IPR003593">
    <property type="entry name" value="AAA+_ATPase"/>
</dbReference>
<dbReference type="PANTHER" id="PTHR42734">
    <property type="entry name" value="METAL TRANSPORT SYSTEM ATP-BINDING PROTEIN TM_0124-RELATED"/>
    <property type="match status" value="1"/>
</dbReference>
<evidence type="ECO:0000259" key="5">
    <source>
        <dbReference type="PROSITE" id="PS50893"/>
    </source>
</evidence>
<dbReference type="Pfam" id="PF00005">
    <property type="entry name" value="ABC_tran"/>
    <property type="match status" value="1"/>
</dbReference>
<dbReference type="EC" id="3.6.3.-" evidence="6"/>
<dbReference type="Gene3D" id="3.40.50.300">
    <property type="entry name" value="P-loop containing nucleotide triphosphate hydrolases"/>
    <property type="match status" value="1"/>
</dbReference>
<keyword evidence="3" id="KW-0547">Nucleotide-binding</keyword>
<dbReference type="GO" id="GO:0016787">
    <property type="term" value="F:hydrolase activity"/>
    <property type="evidence" value="ECO:0007669"/>
    <property type="project" value="UniProtKB-KW"/>
</dbReference>
<dbReference type="Proteomes" id="UP001266099">
    <property type="component" value="Unassembled WGS sequence"/>
</dbReference>
<dbReference type="InterPro" id="IPR050153">
    <property type="entry name" value="Metal_Ion_Import_ABC"/>
</dbReference>
<dbReference type="PANTHER" id="PTHR42734:SF17">
    <property type="entry name" value="METAL TRANSPORT SYSTEM ATP-BINDING PROTEIN TM_0124-RELATED"/>
    <property type="match status" value="1"/>
</dbReference>
<protein>
    <submittedName>
        <fullName evidence="6">Zinc transport system ATP-binding protein</fullName>
        <ecNumber evidence="6">3.6.3.-</ecNumber>
    </submittedName>
</protein>
<evidence type="ECO:0000313" key="6">
    <source>
        <dbReference type="EMBL" id="MDR6938987.1"/>
    </source>
</evidence>
<dbReference type="GO" id="GO:0005524">
    <property type="term" value="F:ATP binding"/>
    <property type="evidence" value="ECO:0007669"/>
    <property type="project" value="UniProtKB-KW"/>
</dbReference>
<dbReference type="EMBL" id="JAVDUJ010000001">
    <property type="protein sequence ID" value="MDR6938987.1"/>
    <property type="molecule type" value="Genomic_DNA"/>
</dbReference>